<proteinExistence type="predicted"/>
<accession>A0A1M7ZDQ5</accession>
<dbReference type="EMBL" id="FRXN01000003">
    <property type="protein sequence ID" value="SHO63003.1"/>
    <property type="molecule type" value="Genomic_DNA"/>
</dbReference>
<name>A0A1M7ZDQ5_9BACT</name>
<dbReference type="RefSeq" id="WP_073572092.1">
    <property type="nucleotide sequence ID" value="NZ_FRXN01000003.1"/>
</dbReference>
<sequence length="262" mass="29822">MAKNNESMDRMFREKLEDHQVKPSQLAWERLENQLPEKEKSNTKIYWWAAAAVLLILFSVGTRFWSSDETIPEENLVAESVQPELVEPEQNQESLEIPFEVQENETNTPSIETEEKPQSKPNIETPKKQEAPKVIKQEEFKAPQNLIAQNEAPIEEPVEEEKKKAIEPLIVEKEIPELKPLDLNQAVAAVETKTEEEPAYKVTIYSNGIKEDKNLIAGIGKKVNQVEGFLGKVDEGFANLQDAKSNLFNNLTAKREKVADED</sequence>
<protein>
    <submittedName>
        <fullName evidence="3">Uncharacterized protein</fullName>
    </submittedName>
</protein>
<dbReference type="AlphaFoldDB" id="A0A1M7ZDQ5"/>
<dbReference type="Proteomes" id="UP000184609">
    <property type="component" value="Unassembled WGS sequence"/>
</dbReference>
<feature type="transmembrane region" description="Helical" evidence="2">
    <location>
        <begin position="45"/>
        <end position="65"/>
    </location>
</feature>
<gene>
    <name evidence="3" type="ORF">SAMN04488108_2458</name>
</gene>
<evidence type="ECO:0000256" key="2">
    <source>
        <dbReference type="SAM" id="Phobius"/>
    </source>
</evidence>
<keyword evidence="2" id="KW-0472">Membrane</keyword>
<keyword evidence="2" id="KW-1133">Transmembrane helix</keyword>
<dbReference type="STRING" id="1073327.SAMN04488108_2458"/>
<reference evidence="4" key="1">
    <citation type="submission" date="2016-12" db="EMBL/GenBank/DDBJ databases">
        <authorList>
            <person name="Varghese N."/>
            <person name="Submissions S."/>
        </authorList>
    </citation>
    <scope>NUCLEOTIDE SEQUENCE [LARGE SCALE GENOMIC DNA]</scope>
    <source>
        <strain evidence="4">DSM 25035</strain>
    </source>
</reference>
<evidence type="ECO:0000313" key="4">
    <source>
        <dbReference type="Proteomes" id="UP000184609"/>
    </source>
</evidence>
<evidence type="ECO:0000313" key="3">
    <source>
        <dbReference type="EMBL" id="SHO63003.1"/>
    </source>
</evidence>
<evidence type="ECO:0000256" key="1">
    <source>
        <dbReference type="SAM" id="MobiDB-lite"/>
    </source>
</evidence>
<dbReference type="OrthoDB" id="826165at2"/>
<keyword evidence="4" id="KW-1185">Reference proteome</keyword>
<keyword evidence="2" id="KW-0812">Transmembrane</keyword>
<feature type="region of interest" description="Disordered" evidence="1">
    <location>
        <begin position="85"/>
        <end position="131"/>
    </location>
</feature>
<organism evidence="3 4">
    <name type="scientific">Algoriphagus zhangzhouensis</name>
    <dbReference type="NCBI Taxonomy" id="1073327"/>
    <lineage>
        <taxon>Bacteria</taxon>
        <taxon>Pseudomonadati</taxon>
        <taxon>Bacteroidota</taxon>
        <taxon>Cytophagia</taxon>
        <taxon>Cytophagales</taxon>
        <taxon>Cyclobacteriaceae</taxon>
        <taxon>Algoriphagus</taxon>
    </lineage>
</organism>